<organism evidence="1 2">
    <name type="scientific">Aurantiacibacter spongiae</name>
    <dbReference type="NCBI Taxonomy" id="2488860"/>
    <lineage>
        <taxon>Bacteria</taxon>
        <taxon>Pseudomonadati</taxon>
        <taxon>Pseudomonadota</taxon>
        <taxon>Alphaproteobacteria</taxon>
        <taxon>Sphingomonadales</taxon>
        <taxon>Erythrobacteraceae</taxon>
        <taxon>Aurantiacibacter</taxon>
    </lineage>
</organism>
<proteinExistence type="predicted"/>
<keyword evidence="2" id="KW-1185">Reference proteome</keyword>
<protein>
    <submittedName>
        <fullName evidence="1">DUF541 domain-containing protein</fullName>
    </submittedName>
</protein>
<dbReference type="InterPro" id="IPR007497">
    <property type="entry name" value="SIMPL/DUF541"/>
</dbReference>
<sequence length="308" mass="32999">MQVQPVAAGRIAEQPAPALLQTDAFEAEDGWFRHDGREVGAGRAAGKERLRSAERYPPRAMIGASQSEIIAMLRYALALSATALVTAPAGAEVRIETNGPVIALGVTQTVSLDPDIANLGAGVTTLAPTAVEAMRQNAASMNRVIDRIEALGIDEDDIQTSGISLNPEYQYNQQTSQQDFRGYRVTNRVMVKLRDIDKTGEVLDALVSVGANDIGGIGWEAEDTDAAVEQARQAAMRTGRERALNYARAAGYSDIRLLEISENVSPGRPMPYQDAPIVATAARAESTPVRPGQVQAGVTVNLTWEMVQ</sequence>
<dbReference type="Gene3D" id="3.30.70.2970">
    <property type="entry name" value="Protein of unknown function (DUF541), domain 2"/>
    <property type="match status" value="1"/>
</dbReference>
<reference evidence="1 2" key="1">
    <citation type="submission" date="2018-11" db="EMBL/GenBank/DDBJ databases">
        <title>Erythrobacter spongiae sp. nov., isolated from a marine sponge.</title>
        <authorList>
            <person name="Zhuang L."/>
            <person name="Luo L."/>
        </authorList>
    </citation>
    <scope>NUCLEOTIDE SEQUENCE [LARGE SCALE GENOMIC DNA]</scope>
    <source>
        <strain evidence="1 2">HN-E23</strain>
    </source>
</reference>
<dbReference type="PANTHER" id="PTHR34387:SF1">
    <property type="entry name" value="PERIPLASMIC IMMUNOGENIC PROTEIN"/>
    <property type="match status" value="1"/>
</dbReference>
<evidence type="ECO:0000313" key="1">
    <source>
        <dbReference type="EMBL" id="RPF72438.1"/>
    </source>
</evidence>
<gene>
    <name evidence="1" type="ORF">EG799_12990</name>
</gene>
<dbReference type="PANTHER" id="PTHR34387">
    <property type="entry name" value="SLR1258 PROTEIN"/>
    <property type="match status" value="1"/>
</dbReference>
<dbReference type="GO" id="GO:0006974">
    <property type="term" value="P:DNA damage response"/>
    <property type="evidence" value="ECO:0007669"/>
    <property type="project" value="TreeGrafter"/>
</dbReference>
<evidence type="ECO:0000313" key="2">
    <source>
        <dbReference type="Proteomes" id="UP000275232"/>
    </source>
</evidence>
<accession>A0A3N5DCB9</accession>
<name>A0A3N5DCB9_9SPHN</name>
<dbReference type="Pfam" id="PF04402">
    <property type="entry name" value="SIMPL"/>
    <property type="match status" value="1"/>
</dbReference>
<dbReference type="Gene3D" id="3.30.110.170">
    <property type="entry name" value="Protein of unknown function (DUF541), domain 1"/>
    <property type="match status" value="1"/>
</dbReference>
<dbReference type="EMBL" id="RPFZ01000001">
    <property type="protein sequence ID" value="RPF72438.1"/>
    <property type="molecule type" value="Genomic_DNA"/>
</dbReference>
<dbReference type="InterPro" id="IPR052022">
    <property type="entry name" value="26kDa_periplasmic_antigen"/>
</dbReference>
<dbReference type="AlphaFoldDB" id="A0A3N5DCB9"/>
<dbReference type="Proteomes" id="UP000275232">
    <property type="component" value="Unassembled WGS sequence"/>
</dbReference>
<comment type="caution">
    <text evidence="1">The sequence shown here is derived from an EMBL/GenBank/DDBJ whole genome shotgun (WGS) entry which is preliminary data.</text>
</comment>